<name>A0A7X5QWM7_9GAMM</name>
<keyword evidence="5" id="KW-1185">Reference proteome</keyword>
<proteinExistence type="predicted"/>
<keyword evidence="2 4" id="KW-0808">Transferase</keyword>
<dbReference type="SUPFAM" id="SSF53756">
    <property type="entry name" value="UDP-Glycosyltransferase/glycogen phosphorylase"/>
    <property type="match status" value="1"/>
</dbReference>
<organism evidence="4 5">
    <name type="scientific">Luteibacter yeojuensis</name>
    <dbReference type="NCBI Taxonomy" id="345309"/>
    <lineage>
        <taxon>Bacteria</taxon>
        <taxon>Pseudomonadati</taxon>
        <taxon>Pseudomonadota</taxon>
        <taxon>Gammaproteobacteria</taxon>
        <taxon>Lysobacterales</taxon>
        <taxon>Rhodanobacteraceae</taxon>
        <taxon>Luteibacter</taxon>
    </lineage>
</organism>
<dbReference type="PANTHER" id="PTHR12526:SF510">
    <property type="entry name" value="D-INOSITOL 3-PHOSPHATE GLYCOSYLTRANSFERASE"/>
    <property type="match status" value="1"/>
</dbReference>
<accession>A0A7X5QWM7</accession>
<evidence type="ECO:0000313" key="5">
    <source>
        <dbReference type="Proteomes" id="UP000518878"/>
    </source>
</evidence>
<dbReference type="Proteomes" id="UP000518878">
    <property type="component" value="Unassembled WGS sequence"/>
</dbReference>
<dbReference type="Gene3D" id="3.40.50.2000">
    <property type="entry name" value="Glycogen Phosphorylase B"/>
    <property type="match status" value="2"/>
</dbReference>
<evidence type="ECO:0000313" key="4">
    <source>
        <dbReference type="EMBL" id="NID16766.1"/>
    </source>
</evidence>
<feature type="domain" description="Glycosyltransferase subfamily 4-like N-terminal" evidence="3">
    <location>
        <begin position="28"/>
        <end position="197"/>
    </location>
</feature>
<dbReference type="Pfam" id="PF13692">
    <property type="entry name" value="Glyco_trans_1_4"/>
    <property type="match status" value="1"/>
</dbReference>
<evidence type="ECO:0000259" key="3">
    <source>
        <dbReference type="Pfam" id="PF13439"/>
    </source>
</evidence>
<comment type="caution">
    <text evidence="4">The sequence shown here is derived from an EMBL/GenBank/DDBJ whole genome shotgun (WGS) entry which is preliminary data.</text>
</comment>
<protein>
    <submittedName>
        <fullName evidence="4">Glycosyltransferase family 4 protein</fullName>
    </submittedName>
</protein>
<dbReference type="GO" id="GO:0016757">
    <property type="term" value="F:glycosyltransferase activity"/>
    <property type="evidence" value="ECO:0007669"/>
    <property type="project" value="UniProtKB-KW"/>
</dbReference>
<dbReference type="AlphaFoldDB" id="A0A7X5QWM7"/>
<dbReference type="Pfam" id="PF13439">
    <property type="entry name" value="Glyco_transf_4"/>
    <property type="match status" value="1"/>
</dbReference>
<gene>
    <name evidence="4" type="ORF">HBF32_14930</name>
</gene>
<reference evidence="4 5" key="1">
    <citation type="journal article" date="2006" name="Int. J. Syst. Evol. Microbiol.">
        <title>Dyella yeojuensis sp. nov., isolated from greenhouse soil in Korea.</title>
        <authorList>
            <person name="Kim B.Y."/>
            <person name="Weon H.Y."/>
            <person name="Lee K.H."/>
            <person name="Seok S.J."/>
            <person name="Kwon S.W."/>
            <person name="Go S.J."/>
            <person name="Stackebrandt E."/>
        </authorList>
    </citation>
    <scope>NUCLEOTIDE SEQUENCE [LARGE SCALE GENOMIC DNA]</scope>
    <source>
        <strain evidence="4 5">DSM 17673</strain>
    </source>
</reference>
<sequence>MSEGGGLPRLVVLASTYPRWQHDHEPSFVHELSRRLTQWFEVVVICPHAAGAKRREVLDGVRVERYRYGWDGLETLVNDGGIVTNLRRAPWKWLLVPGFVAMQWLAARRELEGDVVVHAHWILTPGFVARMLRAPFVVTSHGADLFALRSKFPMALKRFVLKRARSMTVVSHAMLGEAAKLLDGSKIAVSPMGVDLRERFVPKVGALRESGKILFVGRLVEKKGVEVLLRAMPMVLARIPSATLTIVGFGPLEESLKSECAELGLGGVVTFVGAAPQINLVDYYRAASVFAAPFRAASSGDQEGLGLVLVEALGCGCPVVTSDIPAIRDVAAGMPGMRVVVPEDPRVLADGLVASLSEEMSDASKPDHAQLMERFDWDLVAARYARLLLSARLEETRK</sequence>
<dbReference type="EMBL" id="JAAQTL010000002">
    <property type="protein sequence ID" value="NID16766.1"/>
    <property type="molecule type" value="Genomic_DNA"/>
</dbReference>
<dbReference type="InterPro" id="IPR028098">
    <property type="entry name" value="Glyco_trans_4-like_N"/>
</dbReference>
<evidence type="ECO:0000256" key="1">
    <source>
        <dbReference type="ARBA" id="ARBA00022676"/>
    </source>
</evidence>
<keyword evidence="1" id="KW-0328">Glycosyltransferase</keyword>
<evidence type="ECO:0000256" key="2">
    <source>
        <dbReference type="ARBA" id="ARBA00022679"/>
    </source>
</evidence>
<dbReference type="PANTHER" id="PTHR12526">
    <property type="entry name" value="GLYCOSYLTRANSFERASE"/>
    <property type="match status" value="1"/>
</dbReference>